<evidence type="ECO:0000313" key="1">
    <source>
        <dbReference type="EMBL" id="MBK1868122.1"/>
    </source>
</evidence>
<keyword evidence="2" id="KW-1185">Reference proteome</keyword>
<organism evidence="1 2">
    <name type="scientific">Taklimakanibacter albus</name>
    <dbReference type="NCBI Taxonomy" id="2800327"/>
    <lineage>
        <taxon>Bacteria</taxon>
        <taxon>Pseudomonadati</taxon>
        <taxon>Pseudomonadota</taxon>
        <taxon>Alphaproteobacteria</taxon>
        <taxon>Hyphomicrobiales</taxon>
        <taxon>Aestuariivirgaceae</taxon>
        <taxon>Taklimakanibacter</taxon>
    </lineage>
</organism>
<reference evidence="1" key="1">
    <citation type="submission" date="2021-01" db="EMBL/GenBank/DDBJ databases">
        <authorList>
            <person name="Sun Q."/>
        </authorList>
    </citation>
    <scope>NUCLEOTIDE SEQUENCE</scope>
    <source>
        <strain evidence="1">YIM B02566</strain>
    </source>
</reference>
<gene>
    <name evidence="1" type="ORF">JHL16_17350</name>
</gene>
<dbReference type="EMBL" id="JAENHL010000007">
    <property type="protein sequence ID" value="MBK1868122.1"/>
    <property type="molecule type" value="Genomic_DNA"/>
</dbReference>
<proteinExistence type="predicted"/>
<accession>A0ACC5R637</accession>
<evidence type="ECO:0000313" key="2">
    <source>
        <dbReference type="Proteomes" id="UP000616151"/>
    </source>
</evidence>
<protein>
    <submittedName>
        <fullName evidence="1">Autotransporter domain-containing protein</fullName>
    </submittedName>
</protein>
<name>A0ACC5R637_9HYPH</name>
<feature type="non-terminal residue" evidence="1">
    <location>
        <position position="1"/>
    </location>
</feature>
<comment type="caution">
    <text evidence="1">The sequence shown here is derived from an EMBL/GenBank/DDBJ whole genome shotgun (WGS) entry which is preliminary data.</text>
</comment>
<dbReference type="Proteomes" id="UP000616151">
    <property type="component" value="Unassembled WGS sequence"/>
</dbReference>
<sequence length="131" mass="13566">GDSLFVEPMLSADALSTKIDDFSIGGVDIDAGTNESFRGGAGVRAGYGGDTVRASATARVWNVFSTDNEVDILADVPLGISDDGMEGVYGDVSGQVDVNLSTNTTLYLKGGILFSDDVTKPNASGGFAVYW</sequence>